<keyword evidence="4" id="KW-1185">Reference proteome</keyword>
<evidence type="ECO:0000313" key="2">
    <source>
        <dbReference type="EMBL" id="WSA31044.1"/>
    </source>
</evidence>
<dbReference type="EMBL" id="FMIC01000002">
    <property type="protein sequence ID" value="SCL69346.1"/>
    <property type="molecule type" value="Genomic_DNA"/>
</dbReference>
<evidence type="ECO:0000313" key="3">
    <source>
        <dbReference type="Proteomes" id="UP000199343"/>
    </source>
</evidence>
<accession>A0A1C6VSN7</accession>
<gene>
    <name evidence="1" type="ORF">GA0070608_3984</name>
    <name evidence="2" type="ORF">OIE14_23210</name>
</gene>
<protein>
    <submittedName>
        <fullName evidence="1">Uncharacterized protein</fullName>
    </submittedName>
</protein>
<evidence type="ECO:0000313" key="4">
    <source>
        <dbReference type="Proteomes" id="UP001334804"/>
    </source>
</evidence>
<name>A0A1C6VSN7_9ACTN</name>
<reference evidence="1 3" key="1">
    <citation type="submission" date="2016-06" db="EMBL/GenBank/DDBJ databases">
        <authorList>
            <person name="Kjaerup R.B."/>
            <person name="Dalgaard T.S."/>
            <person name="Juul-Madsen H.R."/>
        </authorList>
    </citation>
    <scope>NUCLEOTIDE SEQUENCE [LARGE SCALE GENOMIC DNA]</scope>
    <source>
        <strain evidence="1 3">DSM 43363</strain>
    </source>
</reference>
<organism evidence="1 3">
    <name type="scientific">Micromonospora peucetia</name>
    <dbReference type="NCBI Taxonomy" id="47871"/>
    <lineage>
        <taxon>Bacteria</taxon>
        <taxon>Bacillati</taxon>
        <taxon>Actinomycetota</taxon>
        <taxon>Actinomycetes</taxon>
        <taxon>Micromonosporales</taxon>
        <taxon>Micromonosporaceae</taxon>
        <taxon>Micromonospora</taxon>
    </lineage>
</organism>
<reference evidence="2 4" key="2">
    <citation type="submission" date="2022-10" db="EMBL/GenBank/DDBJ databases">
        <title>The complete genomes of actinobacterial strains from the NBC collection.</title>
        <authorList>
            <person name="Joergensen T.S."/>
            <person name="Alvarez Arevalo M."/>
            <person name="Sterndorff E.B."/>
            <person name="Faurdal D."/>
            <person name="Vuksanovic O."/>
            <person name="Mourched A.-S."/>
            <person name="Charusanti P."/>
            <person name="Shaw S."/>
            <person name="Blin K."/>
            <person name="Weber T."/>
        </authorList>
    </citation>
    <scope>NUCLEOTIDE SEQUENCE [LARGE SCALE GENOMIC DNA]</scope>
    <source>
        <strain evidence="2 4">NBC 01809</strain>
    </source>
</reference>
<evidence type="ECO:0000313" key="1">
    <source>
        <dbReference type="EMBL" id="SCL69346.1"/>
    </source>
</evidence>
<sequence>MRVPWCQCPTTLLPLPPRPAPATRRLQRLRQAPGHLAGSPDWRCRRCAEPWPCPSLRAMPNPASQDLLPVISALITTAIRDLRGRPGGPDPLDVVRRFLWWLPLSHDEARAIALRMR</sequence>
<dbReference type="STRING" id="47871.GA0070608_3984"/>
<dbReference type="RefSeq" id="WP_245715839.1">
    <property type="nucleotide sequence ID" value="NZ_CP109071.1"/>
</dbReference>
<dbReference type="AlphaFoldDB" id="A0A1C6VSN7"/>
<dbReference type="EMBL" id="CP109071">
    <property type="protein sequence ID" value="WSA31044.1"/>
    <property type="molecule type" value="Genomic_DNA"/>
</dbReference>
<dbReference type="Proteomes" id="UP001334804">
    <property type="component" value="Chromosome"/>
</dbReference>
<dbReference type="Proteomes" id="UP000199343">
    <property type="component" value="Unassembled WGS sequence"/>
</dbReference>
<proteinExistence type="predicted"/>